<feature type="transmembrane region" description="Helical" evidence="1">
    <location>
        <begin position="77"/>
        <end position="102"/>
    </location>
</feature>
<keyword evidence="1" id="KW-0812">Transmembrane</keyword>
<accession>A0A1W6MKG3</accession>
<evidence type="ECO:0000313" key="3">
    <source>
        <dbReference type="Proteomes" id="UP000193431"/>
    </source>
</evidence>
<evidence type="ECO:0000313" key="2">
    <source>
        <dbReference type="EMBL" id="ARN78104.1"/>
    </source>
</evidence>
<evidence type="ECO:0000256" key="1">
    <source>
        <dbReference type="SAM" id="Phobius"/>
    </source>
</evidence>
<name>A0A1W6MKG3_9FLAO</name>
<reference evidence="2 3" key="1">
    <citation type="submission" date="2016-11" db="EMBL/GenBank/DDBJ databases">
        <title>Trade-off between light-utilization and light-protection in marine flavobacteria.</title>
        <authorList>
            <person name="Kumagai Y."/>
        </authorList>
    </citation>
    <scope>NUCLEOTIDE SEQUENCE [LARGE SCALE GENOMIC DNA]</scope>
    <source>
        <strain evidence="2 3">JCM 13191</strain>
    </source>
</reference>
<feature type="transmembrane region" description="Helical" evidence="1">
    <location>
        <begin position="33"/>
        <end position="56"/>
    </location>
</feature>
<evidence type="ECO:0008006" key="4">
    <source>
        <dbReference type="Google" id="ProtNLM"/>
    </source>
</evidence>
<gene>
    <name evidence="2" type="ORF">BST97_08890</name>
</gene>
<feature type="transmembrane region" description="Helical" evidence="1">
    <location>
        <begin position="122"/>
        <end position="142"/>
    </location>
</feature>
<protein>
    <recommendedName>
        <fullName evidence="4">DUF2975 domain-containing protein</fullName>
    </recommendedName>
</protein>
<proteinExistence type="predicted"/>
<keyword evidence="1" id="KW-1133">Transmembrane helix</keyword>
<keyword evidence="3" id="KW-1185">Reference proteome</keyword>
<dbReference type="STRING" id="331648.BST97_08890"/>
<dbReference type="Proteomes" id="UP000193431">
    <property type="component" value="Chromosome"/>
</dbReference>
<organism evidence="2 3">
    <name type="scientific">Nonlabens spongiae</name>
    <dbReference type="NCBI Taxonomy" id="331648"/>
    <lineage>
        <taxon>Bacteria</taxon>
        <taxon>Pseudomonadati</taxon>
        <taxon>Bacteroidota</taxon>
        <taxon>Flavobacteriia</taxon>
        <taxon>Flavobacteriales</taxon>
        <taxon>Flavobacteriaceae</taxon>
        <taxon>Nonlabens</taxon>
    </lineage>
</organism>
<sequence>MSALAAPLMLFMALSGVDIYVSGIDIDVVQNKVLYYSILIASVADHFFYLAMIHHLRKAVYKINRRQLLSFDLKSHLFKAGLFCVIGGMLTKVCGAVFKYFIYPLYPLLYEDYPRVRTPLNINDSFDSIFLILAFGIFLIIFSKIIERGLMLQEENALTV</sequence>
<keyword evidence="1" id="KW-0472">Membrane</keyword>
<dbReference type="AlphaFoldDB" id="A0A1W6MKG3"/>
<dbReference type="EMBL" id="CP019344">
    <property type="protein sequence ID" value="ARN78104.1"/>
    <property type="molecule type" value="Genomic_DNA"/>
</dbReference>